<reference evidence="2" key="1">
    <citation type="submission" date="2023-10" db="EMBL/GenBank/DDBJ databases">
        <authorList>
            <person name="Chen Y."/>
            <person name="Shah S."/>
            <person name="Dougan E. K."/>
            <person name="Thang M."/>
            <person name="Chan C."/>
        </authorList>
    </citation>
    <scope>NUCLEOTIDE SEQUENCE [LARGE SCALE GENOMIC DNA]</scope>
</reference>
<feature type="compositionally biased region" description="Polar residues" evidence="1">
    <location>
        <begin position="161"/>
        <end position="176"/>
    </location>
</feature>
<organism evidence="2 3">
    <name type="scientific">Prorocentrum cordatum</name>
    <dbReference type="NCBI Taxonomy" id="2364126"/>
    <lineage>
        <taxon>Eukaryota</taxon>
        <taxon>Sar</taxon>
        <taxon>Alveolata</taxon>
        <taxon>Dinophyceae</taxon>
        <taxon>Prorocentrales</taxon>
        <taxon>Prorocentraceae</taxon>
        <taxon>Prorocentrum</taxon>
    </lineage>
</organism>
<name>A0ABN9TT71_9DINO</name>
<evidence type="ECO:0000313" key="2">
    <source>
        <dbReference type="EMBL" id="CAK0849038.1"/>
    </source>
</evidence>
<dbReference type="Proteomes" id="UP001189429">
    <property type="component" value="Unassembled WGS sequence"/>
</dbReference>
<feature type="compositionally biased region" description="Low complexity" evidence="1">
    <location>
        <begin position="240"/>
        <end position="254"/>
    </location>
</feature>
<feature type="region of interest" description="Disordered" evidence="1">
    <location>
        <begin position="240"/>
        <end position="261"/>
    </location>
</feature>
<evidence type="ECO:0000313" key="3">
    <source>
        <dbReference type="Proteomes" id="UP001189429"/>
    </source>
</evidence>
<accession>A0ABN9TT71</accession>
<sequence length="318" mass="34091">MFLPLATGLSRCPLRFMRVRSARVKGSLCTPIHKLIMECVLTGFVRPLSLPATVWDPMRRLLISVLTFVLDEPNIVCHLYLSRRLALDRGRWLLAPHRRRRVVLHDLLPPRACASGDIAALLKSVQLLVNVRMSVPSVNQVFPVGCCAGSDLQKVSGYTNSLASSSGPRSVLTASSPTPPRAAVNSSIASDLDFETELCLFEELAARQCPPDLHAEHLQDRRAGGLPHVASASCISAPPSASAGSAASPPRAISTPSGSSGARCFRCGGSTVFIRNDLRPCECPGAQIDWSSIPGYADLVFVEDSDGDHAKASNDDNT</sequence>
<gene>
    <name evidence="2" type="ORF">PCOR1329_LOCUS41818</name>
</gene>
<proteinExistence type="predicted"/>
<protein>
    <submittedName>
        <fullName evidence="2">Uncharacterized protein</fullName>
    </submittedName>
</protein>
<keyword evidence="3" id="KW-1185">Reference proteome</keyword>
<comment type="caution">
    <text evidence="2">The sequence shown here is derived from an EMBL/GenBank/DDBJ whole genome shotgun (WGS) entry which is preliminary data.</text>
</comment>
<feature type="region of interest" description="Disordered" evidence="1">
    <location>
        <begin position="161"/>
        <end position="184"/>
    </location>
</feature>
<dbReference type="EMBL" id="CAUYUJ010015027">
    <property type="protein sequence ID" value="CAK0849038.1"/>
    <property type="molecule type" value="Genomic_DNA"/>
</dbReference>
<evidence type="ECO:0000256" key="1">
    <source>
        <dbReference type="SAM" id="MobiDB-lite"/>
    </source>
</evidence>